<sequence>MNVLRVVGRACAVLILAAGAIVCGGGPSPAATTTAAGAPTLAVPAASAAVHSTYFSWNGEMWGHISFAESLRFANANGYAVAVFYDGLGYNNTTGSTLVIVTPEDCTLSSSNKDWRFSQMPNGWNDRVSSVTTQMGNGTHCDVWFSSDINFEGECGNRWIHMQADLRKDGCQNRASSFELT</sequence>
<evidence type="ECO:0000313" key="2">
    <source>
        <dbReference type="EMBL" id="MET8437196.1"/>
    </source>
</evidence>
<dbReference type="Gene3D" id="2.60.20.10">
    <property type="entry name" value="Crystallins"/>
    <property type="match status" value="1"/>
</dbReference>
<gene>
    <name evidence="2" type="ORF">ABZV61_31430</name>
</gene>
<comment type="caution">
    <text evidence="2">The sequence shown here is derived from an EMBL/GenBank/DDBJ whole genome shotgun (WGS) entry which is preliminary data.</text>
</comment>
<name>A0ABV2UH67_9ACTN</name>
<evidence type="ECO:0000313" key="3">
    <source>
        <dbReference type="Proteomes" id="UP001550044"/>
    </source>
</evidence>
<organism evidence="2 3">
    <name type="scientific">Streptomyces sp. 900116325</name>
    <dbReference type="NCBI Taxonomy" id="3154295"/>
    <lineage>
        <taxon>Bacteria</taxon>
        <taxon>Bacillati</taxon>
        <taxon>Actinomycetota</taxon>
        <taxon>Actinomycetes</taxon>
        <taxon>Kitasatosporales</taxon>
        <taxon>Streptomycetaceae</taxon>
        <taxon>Streptomyces</taxon>
    </lineage>
</organism>
<evidence type="ECO:0000256" key="1">
    <source>
        <dbReference type="SAM" id="SignalP"/>
    </source>
</evidence>
<keyword evidence="1" id="KW-0732">Signal</keyword>
<keyword evidence="3" id="KW-1185">Reference proteome</keyword>
<feature type="chain" id="PRO_5045295842" evidence="1">
    <location>
        <begin position="31"/>
        <end position="181"/>
    </location>
</feature>
<proteinExistence type="predicted"/>
<reference evidence="2 3" key="1">
    <citation type="submission" date="2024-06" db="EMBL/GenBank/DDBJ databases">
        <title>The Natural Products Discovery Center: Release of the First 8490 Sequenced Strains for Exploring Actinobacteria Biosynthetic Diversity.</title>
        <authorList>
            <person name="Kalkreuter E."/>
            <person name="Kautsar S.A."/>
            <person name="Yang D."/>
            <person name="Bader C.D."/>
            <person name="Teijaro C.N."/>
            <person name="Fluegel L."/>
            <person name="Davis C.M."/>
            <person name="Simpson J.R."/>
            <person name="Lauterbach L."/>
            <person name="Steele A.D."/>
            <person name="Gui C."/>
            <person name="Meng S."/>
            <person name="Li G."/>
            <person name="Viehrig K."/>
            <person name="Ye F."/>
            <person name="Su P."/>
            <person name="Kiefer A.F."/>
            <person name="Nichols A."/>
            <person name="Cepeda A.J."/>
            <person name="Yan W."/>
            <person name="Fan B."/>
            <person name="Jiang Y."/>
            <person name="Adhikari A."/>
            <person name="Zheng C.-J."/>
            <person name="Schuster L."/>
            <person name="Cowan T.M."/>
            <person name="Smanski M.J."/>
            <person name="Chevrette M.G."/>
            <person name="De Carvalho L.P.S."/>
            <person name="Shen B."/>
        </authorList>
    </citation>
    <scope>NUCLEOTIDE SEQUENCE [LARGE SCALE GENOMIC DNA]</scope>
    <source>
        <strain evidence="2 3">NPDC005137</strain>
    </source>
</reference>
<protein>
    <submittedName>
        <fullName evidence="2">Uncharacterized protein</fullName>
    </submittedName>
</protein>
<dbReference type="Proteomes" id="UP001550044">
    <property type="component" value="Unassembled WGS sequence"/>
</dbReference>
<dbReference type="RefSeq" id="WP_356711895.1">
    <property type="nucleotide sequence ID" value="NZ_JBEXIP010000034.1"/>
</dbReference>
<feature type="signal peptide" evidence="1">
    <location>
        <begin position="1"/>
        <end position="30"/>
    </location>
</feature>
<dbReference type="EMBL" id="JBEXIP010000034">
    <property type="protein sequence ID" value="MET8437196.1"/>
    <property type="molecule type" value="Genomic_DNA"/>
</dbReference>
<accession>A0ABV2UH67</accession>